<dbReference type="Proteomes" id="UP000238338">
    <property type="component" value="Unassembled WGS sequence"/>
</dbReference>
<gene>
    <name evidence="2" type="ORF">LX70_00900</name>
</gene>
<keyword evidence="3" id="KW-1185">Reference proteome</keyword>
<feature type="chain" id="PRO_5015419368" evidence="1">
    <location>
        <begin position="16"/>
        <end position="213"/>
    </location>
</feature>
<dbReference type="Pfam" id="PF14025">
    <property type="entry name" value="DUF4241"/>
    <property type="match status" value="1"/>
</dbReference>
<sequence>MWRFALALLATPAFGGDIPGAAAWLAQNTAPPLELRSAGSYTVSGGAIIVADPLIYAPHPNWVWIKVPDGKARLYLMIDPETDRVSKAALVFSDAAPVCGHDETTVGASTGLAAFLDRADAAELDTTGNEFADTGKDIYNDWFHERISHASFRGKVLPLPKGGEVAMTTTGWGDGGYPVASLSDANGKIVAVYADFMGRNAEGTWLLPKECAK</sequence>
<dbReference type="InterPro" id="IPR025335">
    <property type="entry name" value="DUF4241"/>
</dbReference>
<comment type="caution">
    <text evidence="2">The sequence shown here is derived from an EMBL/GenBank/DDBJ whole genome shotgun (WGS) entry which is preliminary data.</text>
</comment>
<organism evidence="2 3">
    <name type="scientific">Albidovulum denitrificans</name>
    <dbReference type="NCBI Taxonomy" id="404881"/>
    <lineage>
        <taxon>Bacteria</taxon>
        <taxon>Pseudomonadati</taxon>
        <taxon>Pseudomonadota</taxon>
        <taxon>Alphaproteobacteria</taxon>
        <taxon>Rhodobacterales</taxon>
        <taxon>Paracoccaceae</taxon>
        <taxon>Albidovulum</taxon>
    </lineage>
</organism>
<name>A0A2S8SDZ4_9RHOB</name>
<reference evidence="2 3" key="1">
    <citation type="submission" date="2018-02" db="EMBL/GenBank/DDBJ databases">
        <title>Genomic Encyclopedia of Archaeal and Bacterial Type Strains, Phase II (KMG-II): from individual species to whole genera.</title>
        <authorList>
            <person name="Goeker M."/>
        </authorList>
    </citation>
    <scope>NUCLEOTIDE SEQUENCE [LARGE SCALE GENOMIC DNA]</scope>
    <source>
        <strain evidence="2 3">DSM 18921</strain>
    </source>
</reference>
<dbReference type="OrthoDB" id="9789980at2"/>
<evidence type="ECO:0000313" key="3">
    <source>
        <dbReference type="Proteomes" id="UP000238338"/>
    </source>
</evidence>
<dbReference type="AlphaFoldDB" id="A0A2S8SDZ4"/>
<feature type="signal peptide" evidence="1">
    <location>
        <begin position="1"/>
        <end position="15"/>
    </location>
</feature>
<proteinExistence type="predicted"/>
<evidence type="ECO:0000313" key="2">
    <source>
        <dbReference type="EMBL" id="PQV59077.1"/>
    </source>
</evidence>
<protein>
    <submittedName>
        <fullName evidence="2">Uncharacterized protein DUF4241</fullName>
    </submittedName>
</protein>
<dbReference type="RefSeq" id="WP_105513280.1">
    <property type="nucleotide sequence ID" value="NZ_PVEP01000001.1"/>
</dbReference>
<keyword evidence="1" id="KW-0732">Signal</keyword>
<accession>A0A2S8SDZ4</accession>
<evidence type="ECO:0000256" key="1">
    <source>
        <dbReference type="SAM" id="SignalP"/>
    </source>
</evidence>
<dbReference type="EMBL" id="PVEP01000001">
    <property type="protein sequence ID" value="PQV59077.1"/>
    <property type="molecule type" value="Genomic_DNA"/>
</dbReference>